<feature type="compositionally biased region" description="Pro residues" evidence="3">
    <location>
        <begin position="302"/>
        <end position="314"/>
    </location>
</feature>
<feature type="domain" description="M23ase beta-sheet core" evidence="5">
    <location>
        <begin position="370"/>
        <end position="462"/>
    </location>
</feature>
<feature type="region of interest" description="Disordered" evidence="3">
    <location>
        <begin position="269"/>
        <end position="361"/>
    </location>
</feature>
<protein>
    <recommendedName>
        <fullName evidence="5">M23ase beta-sheet core domain-containing protein</fullName>
    </recommendedName>
</protein>
<feature type="chain" id="PRO_5012717544" description="M23ase beta-sheet core domain-containing protein" evidence="4">
    <location>
        <begin position="23"/>
        <end position="469"/>
    </location>
</feature>
<proteinExistence type="predicted"/>
<dbReference type="EMBL" id="MQWB01000001">
    <property type="protein sequence ID" value="OZC03248.1"/>
    <property type="molecule type" value="Genomic_DNA"/>
</dbReference>
<dbReference type="PANTHER" id="PTHR21666">
    <property type="entry name" value="PEPTIDASE-RELATED"/>
    <property type="match status" value="1"/>
</dbReference>
<dbReference type="SUPFAM" id="SSF51261">
    <property type="entry name" value="Duplicated hybrid motif"/>
    <property type="match status" value="1"/>
</dbReference>
<dbReference type="GO" id="GO:0004222">
    <property type="term" value="F:metalloendopeptidase activity"/>
    <property type="evidence" value="ECO:0007669"/>
    <property type="project" value="TreeGrafter"/>
</dbReference>
<accession>A0A259U080</accession>
<reference evidence="6 7" key="1">
    <citation type="submission" date="2016-11" db="EMBL/GenBank/DDBJ databases">
        <title>Study of marine rhodopsin-containing bacteria.</title>
        <authorList>
            <person name="Yoshizawa S."/>
            <person name="Kumagai Y."/>
            <person name="Kogure K."/>
        </authorList>
    </citation>
    <scope>NUCLEOTIDE SEQUENCE [LARGE SCALE GENOMIC DNA]</scope>
    <source>
        <strain evidence="6 7">SG-29</strain>
    </source>
</reference>
<dbReference type="FunCoup" id="A0A259U080">
    <property type="interactions" value="62"/>
</dbReference>
<dbReference type="CDD" id="cd12797">
    <property type="entry name" value="M23_peptidase"/>
    <property type="match status" value="1"/>
</dbReference>
<keyword evidence="2" id="KW-0175">Coiled coil</keyword>
<sequence>MRPLCLSILALLSFGLASGALAQNRAANEQRLREIRGQIASVEREVSQARSVETDALRAVERLGTEIALREELVTGYQNEVAKTRRETEALQRSIQRLDSEIESAQEAYRTRALHAYKHGRRSPLALILASGSINQMLARARYLQQFAGRRRHQVERIGEKTSQLRERERAVVTSLESTKRLLAASQGEQRELDLKKRDHQALIVDARQRRGELERQLRQRRADAGALTQLVADLRAEEQRKEQERLRAEAAAREAARREAERVAEARRAAEAQRRADELSRRAMLEDERRTAPEPRNNTRPAPPVATPAPAPEAPVASAPTAAPESRMERLTGSFSRNRGSLPWPADGTITGAFGNRKDPVSGTTINSVGVDISTQPGAAARAVFEGTVERVGTMATFGTFVMVSHGDYTTVYGNLSQVVVSGGQQVRAGQALGRAGTGEDRRGASLFFAVFQGSGTPLNPTGWLRGR</sequence>
<dbReference type="InParanoid" id="A0A259U080"/>
<dbReference type="OrthoDB" id="9815884at2"/>
<feature type="coiled-coil region" evidence="2">
    <location>
        <begin position="25"/>
        <end position="108"/>
    </location>
</feature>
<organism evidence="6 7">
    <name type="scientific">Rubricoccus marinus</name>
    <dbReference type="NCBI Taxonomy" id="716817"/>
    <lineage>
        <taxon>Bacteria</taxon>
        <taxon>Pseudomonadati</taxon>
        <taxon>Rhodothermota</taxon>
        <taxon>Rhodothermia</taxon>
        <taxon>Rhodothermales</taxon>
        <taxon>Rubricoccaceae</taxon>
        <taxon>Rubricoccus</taxon>
    </lineage>
</organism>
<feature type="compositionally biased region" description="Basic and acidic residues" evidence="3">
    <location>
        <begin position="269"/>
        <end position="294"/>
    </location>
</feature>
<keyword evidence="7" id="KW-1185">Reference proteome</keyword>
<evidence type="ECO:0000256" key="3">
    <source>
        <dbReference type="SAM" id="MobiDB-lite"/>
    </source>
</evidence>
<feature type="compositionally biased region" description="Low complexity" evidence="3">
    <location>
        <begin position="315"/>
        <end position="326"/>
    </location>
</feature>
<feature type="signal peptide" evidence="4">
    <location>
        <begin position="1"/>
        <end position="22"/>
    </location>
</feature>
<dbReference type="Gene3D" id="2.70.70.10">
    <property type="entry name" value="Glucose Permease (Domain IIA)"/>
    <property type="match status" value="1"/>
</dbReference>
<dbReference type="Pfam" id="PF01551">
    <property type="entry name" value="Peptidase_M23"/>
    <property type="match status" value="1"/>
</dbReference>
<evidence type="ECO:0000256" key="4">
    <source>
        <dbReference type="SAM" id="SignalP"/>
    </source>
</evidence>
<dbReference type="Gene3D" id="6.10.250.3150">
    <property type="match status" value="1"/>
</dbReference>
<keyword evidence="1 4" id="KW-0732">Signal</keyword>
<evidence type="ECO:0000313" key="7">
    <source>
        <dbReference type="Proteomes" id="UP000216446"/>
    </source>
</evidence>
<dbReference type="InterPro" id="IPR016047">
    <property type="entry name" value="M23ase_b-sheet_dom"/>
</dbReference>
<dbReference type="Proteomes" id="UP000216446">
    <property type="component" value="Unassembled WGS sequence"/>
</dbReference>
<dbReference type="InterPro" id="IPR050570">
    <property type="entry name" value="Cell_wall_metabolism_enzyme"/>
</dbReference>
<gene>
    <name evidence="6" type="ORF">BSZ36_09830</name>
</gene>
<dbReference type="AlphaFoldDB" id="A0A259U080"/>
<dbReference type="InterPro" id="IPR011055">
    <property type="entry name" value="Dup_hybrid_motif"/>
</dbReference>
<dbReference type="RefSeq" id="WP_094548400.1">
    <property type="nucleotide sequence ID" value="NZ_MQWB01000001.1"/>
</dbReference>
<evidence type="ECO:0000313" key="6">
    <source>
        <dbReference type="EMBL" id="OZC03248.1"/>
    </source>
</evidence>
<evidence type="ECO:0000259" key="5">
    <source>
        <dbReference type="Pfam" id="PF01551"/>
    </source>
</evidence>
<name>A0A259U080_9BACT</name>
<evidence type="ECO:0000256" key="2">
    <source>
        <dbReference type="SAM" id="Coils"/>
    </source>
</evidence>
<evidence type="ECO:0000256" key="1">
    <source>
        <dbReference type="ARBA" id="ARBA00022729"/>
    </source>
</evidence>
<dbReference type="PANTHER" id="PTHR21666:SF289">
    <property type="entry name" value="L-ALA--D-GLU ENDOPEPTIDASE"/>
    <property type="match status" value="1"/>
</dbReference>
<comment type="caution">
    <text evidence="6">The sequence shown here is derived from an EMBL/GenBank/DDBJ whole genome shotgun (WGS) entry which is preliminary data.</text>
</comment>